<sequence>MYLQGVFVAPNPHKALEHFKKAAELGSEQAKVGQNLINENFEEEGIKMPSKPVAFSTDLVANGEGRAGLDFAFEECEVEFYEEIIDTLKKQAESGDAQASAWLGLYMINAGSLEESPYWYLEESYEHDDRLRLYSNRAYDAMQKAIKGGYIQAYYFLGGEELLYEDRSKILNENEALLGLYGFYDSMDSVCSSDQGNSCEDEYVEGLVPEDWRIWYEEEERTKFYNSKIKESLQKGLEFGDCLCVVAWVKIQQQEIERQSKEGKDIEPSALLAKRCEWIALLKPFWQEQRHHRVLSKLLELLEAQIAFCEESKSFDSSLKQKDIVKADLETFGYYKQCLKERKDYHKLLGGQESARQLSQYYKNYNKCLLF</sequence>
<gene>
    <name evidence="1" type="ordered locus">HBZC1_18060</name>
</gene>
<reference evidence="1 2" key="1">
    <citation type="journal article" date="2011" name="J. Bacteriol.">
        <title>Genome sequence of Helicobacter bizzozeronii strain CIII-1, an isolate from human gastric mucosa.</title>
        <authorList>
            <person name="Schott T."/>
            <person name="Rossi M."/>
            <person name="Hanninen M.L."/>
        </authorList>
    </citation>
    <scope>NUCLEOTIDE SEQUENCE [LARGE SCALE GENOMIC DNA]</scope>
    <source>
        <strain evidence="1 2">CIII-1</strain>
    </source>
</reference>
<dbReference type="EMBL" id="FR871757">
    <property type="protein sequence ID" value="CCB80792.1"/>
    <property type="molecule type" value="Genomic_DNA"/>
</dbReference>
<dbReference type="Proteomes" id="UP000008387">
    <property type="component" value="Chromosome"/>
</dbReference>
<dbReference type="KEGG" id="hbi:HBZC1_18060"/>
<proteinExistence type="predicted"/>
<evidence type="ECO:0000313" key="1">
    <source>
        <dbReference type="EMBL" id="CCB80792.1"/>
    </source>
</evidence>
<keyword evidence="2" id="KW-1185">Reference proteome</keyword>
<dbReference type="AlphaFoldDB" id="F8KPQ6"/>
<evidence type="ECO:0000313" key="2">
    <source>
        <dbReference type="Proteomes" id="UP000008387"/>
    </source>
</evidence>
<dbReference type="HOGENOM" id="CLU_745497_0_0_7"/>
<organism evidence="1 2">
    <name type="scientific">Helicobacter bizzozeronii (strain CIII-1)</name>
    <dbReference type="NCBI Taxonomy" id="1002804"/>
    <lineage>
        <taxon>Bacteria</taxon>
        <taxon>Pseudomonadati</taxon>
        <taxon>Campylobacterota</taxon>
        <taxon>Epsilonproteobacteria</taxon>
        <taxon>Campylobacterales</taxon>
        <taxon>Helicobacteraceae</taxon>
        <taxon>Helicobacter</taxon>
    </lineage>
</organism>
<name>F8KPQ6_HELBC</name>
<dbReference type="InterPro" id="IPR011990">
    <property type="entry name" value="TPR-like_helical_dom_sf"/>
</dbReference>
<dbReference type="STRING" id="1002804.HBZC1_18060"/>
<protein>
    <submittedName>
        <fullName evidence="1">Uncharacterized protein</fullName>
    </submittedName>
</protein>
<dbReference type="Gene3D" id="1.25.40.10">
    <property type="entry name" value="Tetratricopeptide repeat domain"/>
    <property type="match status" value="1"/>
</dbReference>
<accession>F8KPQ6</accession>